<dbReference type="EMBL" id="JBFOLJ010000009">
    <property type="protein sequence ID" value="KAL2510166.1"/>
    <property type="molecule type" value="Genomic_DNA"/>
</dbReference>
<name>A0ABD1TBQ8_9LAMI</name>
<comment type="caution">
    <text evidence="1">The sequence shown here is derived from an EMBL/GenBank/DDBJ whole genome shotgun (WGS) entry which is preliminary data.</text>
</comment>
<dbReference type="Proteomes" id="UP001604277">
    <property type="component" value="Unassembled WGS sequence"/>
</dbReference>
<evidence type="ECO:0000313" key="2">
    <source>
        <dbReference type="Proteomes" id="UP001604277"/>
    </source>
</evidence>
<gene>
    <name evidence="1" type="ORF">Fot_33813</name>
</gene>
<accession>A0ABD1TBQ8</accession>
<keyword evidence="2" id="KW-1185">Reference proteome</keyword>
<organism evidence="1 2">
    <name type="scientific">Forsythia ovata</name>
    <dbReference type="NCBI Taxonomy" id="205694"/>
    <lineage>
        <taxon>Eukaryota</taxon>
        <taxon>Viridiplantae</taxon>
        <taxon>Streptophyta</taxon>
        <taxon>Embryophyta</taxon>
        <taxon>Tracheophyta</taxon>
        <taxon>Spermatophyta</taxon>
        <taxon>Magnoliopsida</taxon>
        <taxon>eudicotyledons</taxon>
        <taxon>Gunneridae</taxon>
        <taxon>Pentapetalae</taxon>
        <taxon>asterids</taxon>
        <taxon>lamiids</taxon>
        <taxon>Lamiales</taxon>
        <taxon>Oleaceae</taxon>
        <taxon>Forsythieae</taxon>
        <taxon>Forsythia</taxon>
    </lineage>
</organism>
<dbReference type="AlphaFoldDB" id="A0ABD1TBQ8"/>
<proteinExistence type="predicted"/>
<sequence length="162" mass="18770">MESFEHCHFDIDIDVLDVGEPAMVHYNIFSSRELDVLVEFRCQTVKRRINFQAGDNIVEHLHRFARKERSKRHELSLVVYVTQYIDDVVDTTWIFNEPQPRQASLRVRFLLETGMLLPRHNPLQIVPTIIESNMVATSTEAVMEGVEHGSYEHGGNHVVAEE</sequence>
<reference evidence="2" key="1">
    <citation type="submission" date="2024-07" db="EMBL/GenBank/DDBJ databases">
        <title>Two chromosome-level genome assemblies of Korean endemic species Abeliophyllum distichum and Forsythia ovata (Oleaceae).</title>
        <authorList>
            <person name="Jang H."/>
        </authorList>
    </citation>
    <scope>NUCLEOTIDE SEQUENCE [LARGE SCALE GENOMIC DNA]</scope>
</reference>
<evidence type="ECO:0000313" key="1">
    <source>
        <dbReference type="EMBL" id="KAL2510166.1"/>
    </source>
</evidence>
<protein>
    <submittedName>
        <fullName evidence="1">Uncharacterized protein</fullName>
    </submittedName>
</protein>